<dbReference type="AlphaFoldDB" id="A0A922CYT3"/>
<evidence type="ECO:0000313" key="12">
    <source>
        <dbReference type="Proteomes" id="UP000791440"/>
    </source>
</evidence>
<comment type="caution">
    <text evidence="11">The sequence shown here is derived from an EMBL/GenBank/DDBJ whole genome shotgun (WGS) entry which is preliminary data.</text>
</comment>
<name>A0A922CYT3_MANSE</name>
<protein>
    <recommendedName>
        <fullName evidence="10">Inorganic pyrophosphatase</fullName>
        <ecNumber evidence="4">3.6.1.1</ecNumber>
    </recommendedName>
    <alternativeName>
        <fullName evidence="9">Pyrophosphate phospho-hydrolase</fullName>
    </alternativeName>
</protein>
<dbReference type="PANTHER" id="PTHR10286">
    <property type="entry name" value="INORGANIC PYROPHOSPHATASE"/>
    <property type="match status" value="1"/>
</dbReference>
<evidence type="ECO:0000256" key="9">
    <source>
        <dbReference type="ARBA" id="ARBA00032535"/>
    </source>
</evidence>
<evidence type="ECO:0000256" key="6">
    <source>
        <dbReference type="ARBA" id="ARBA00022723"/>
    </source>
</evidence>
<sequence>MSLSRFAAGVWVPVCRSIVIRSCVTVASVRTRYYSTFETKHLARHNSGAKMYIAEERGSPYAPDYRVYFKDESGPISPLHDIPLWADKSQKLVNMVVEVPRWTNAKMEISLSEPLNPIKQDVKKGALRYVSNVFPHRGYIWNYGALPQTWENPRHVDGRTGARGDNDPVDVIEIGQRVAARGDVLQVKLLGALALIDEDETDWKLLAVDARDPLAPRLNGVADVEKLLPGLLRATVEWFRLYKVPDGKPPNKFAFDGEAKDADFAYEVVDEVHEFWRALIMGEVPDSNDINKMNVSVEASVARVERAAAGALLGAAPARGLPQPLPADVDKWHFLSSL</sequence>
<dbReference type="GO" id="GO:0006796">
    <property type="term" value="P:phosphate-containing compound metabolic process"/>
    <property type="evidence" value="ECO:0007669"/>
    <property type="project" value="InterPro"/>
</dbReference>
<evidence type="ECO:0000256" key="5">
    <source>
        <dbReference type="ARBA" id="ARBA00022490"/>
    </source>
</evidence>
<evidence type="ECO:0000256" key="3">
    <source>
        <dbReference type="ARBA" id="ARBA00006220"/>
    </source>
</evidence>
<evidence type="ECO:0000256" key="4">
    <source>
        <dbReference type="ARBA" id="ARBA00012146"/>
    </source>
</evidence>
<dbReference type="GO" id="GO:0000287">
    <property type="term" value="F:magnesium ion binding"/>
    <property type="evidence" value="ECO:0007669"/>
    <property type="project" value="InterPro"/>
</dbReference>
<dbReference type="SUPFAM" id="SSF50324">
    <property type="entry name" value="Inorganic pyrophosphatase"/>
    <property type="match status" value="1"/>
</dbReference>
<comment type="cofactor">
    <cofactor evidence="1">
        <name>Mg(2+)</name>
        <dbReference type="ChEBI" id="CHEBI:18420"/>
    </cofactor>
</comment>
<dbReference type="InterPro" id="IPR036649">
    <property type="entry name" value="Pyrophosphatase_sf"/>
</dbReference>
<evidence type="ECO:0000256" key="7">
    <source>
        <dbReference type="ARBA" id="ARBA00022801"/>
    </source>
</evidence>
<keyword evidence="6" id="KW-0479">Metal-binding</keyword>
<comment type="subcellular location">
    <subcellularLocation>
        <location evidence="2">Cytoplasm</location>
    </subcellularLocation>
</comment>
<keyword evidence="8" id="KW-0460">Magnesium</keyword>
<keyword evidence="12" id="KW-1185">Reference proteome</keyword>
<dbReference type="GO" id="GO:0004427">
    <property type="term" value="F:inorganic diphosphate phosphatase activity"/>
    <property type="evidence" value="ECO:0007669"/>
    <property type="project" value="UniProtKB-EC"/>
</dbReference>
<evidence type="ECO:0000256" key="1">
    <source>
        <dbReference type="ARBA" id="ARBA00001946"/>
    </source>
</evidence>
<keyword evidence="7" id="KW-0378">Hydrolase</keyword>
<dbReference type="PROSITE" id="PS00387">
    <property type="entry name" value="PPASE"/>
    <property type="match status" value="1"/>
</dbReference>
<dbReference type="Proteomes" id="UP000791440">
    <property type="component" value="Unassembled WGS sequence"/>
</dbReference>
<dbReference type="EMBL" id="JH668825">
    <property type="protein sequence ID" value="KAG6462243.1"/>
    <property type="molecule type" value="Genomic_DNA"/>
</dbReference>
<accession>A0A922CYT3</accession>
<dbReference type="Gene3D" id="3.90.80.10">
    <property type="entry name" value="Inorganic pyrophosphatase"/>
    <property type="match status" value="1"/>
</dbReference>
<reference evidence="11" key="1">
    <citation type="journal article" date="2016" name="Insect Biochem. Mol. Biol.">
        <title>Multifaceted biological insights from a draft genome sequence of the tobacco hornworm moth, Manduca sexta.</title>
        <authorList>
            <person name="Kanost M.R."/>
            <person name="Arrese E.L."/>
            <person name="Cao X."/>
            <person name="Chen Y.R."/>
            <person name="Chellapilla S."/>
            <person name="Goldsmith M.R."/>
            <person name="Grosse-Wilde E."/>
            <person name="Heckel D.G."/>
            <person name="Herndon N."/>
            <person name="Jiang H."/>
            <person name="Papanicolaou A."/>
            <person name="Qu J."/>
            <person name="Soulages J.L."/>
            <person name="Vogel H."/>
            <person name="Walters J."/>
            <person name="Waterhouse R.M."/>
            <person name="Ahn S.J."/>
            <person name="Almeida F.C."/>
            <person name="An C."/>
            <person name="Aqrawi P."/>
            <person name="Bretschneider A."/>
            <person name="Bryant W.B."/>
            <person name="Bucks S."/>
            <person name="Chao H."/>
            <person name="Chevignon G."/>
            <person name="Christen J.M."/>
            <person name="Clarke D.F."/>
            <person name="Dittmer N.T."/>
            <person name="Ferguson L.C.F."/>
            <person name="Garavelou S."/>
            <person name="Gordon K.H.J."/>
            <person name="Gunaratna R.T."/>
            <person name="Han Y."/>
            <person name="Hauser F."/>
            <person name="He Y."/>
            <person name="Heidel-Fischer H."/>
            <person name="Hirsh A."/>
            <person name="Hu Y."/>
            <person name="Jiang H."/>
            <person name="Kalra D."/>
            <person name="Klinner C."/>
            <person name="Konig C."/>
            <person name="Kovar C."/>
            <person name="Kroll A.R."/>
            <person name="Kuwar S.S."/>
            <person name="Lee S.L."/>
            <person name="Lehman R."/>
            <person name="Li K."/>
            <person name="Li Z."/>
            <person name="Liang H."/>
            <person name="Lovelace S."/>
            <person name="Lu Z."/>
            <person name="Mansfield J.H."/>
            <person name="McCulloch K.J."/>
            <person name="Mathew T."/>
            <person name="Morton B."/>
            <person name="Muzny D.M."/>
            <person name="Neunemann D."/>
            <person name="Ongeri F."/>
            <person name="Pauchet Y."/>
            <person name="Pu L.L."/>
            <person name="Pyrousis I."/>
            <person name="Rao X.J."/>
            <person name="Redding A."/>
            <person name="Roesel C."/>
            <person name="Sanchez-Gracia A."/>
            <person name="Schaack S."/>
            <person name="Shukla A."/>
            <person name="Tetreau G."/>
            <person name="Wang Y."/>
            <person name="Xiong G.H."/>
            <person name="Traut W."/>
            <person name="Walsh T.K."/>
            <person name="Worley K.C."/>
            <person name="Wu D."/>
            <person name="Wu W."/>
            <person name="Wu Y.Q."/>
            <person name="Zhang X."/>
            <person name="Zou Z."/>
            <person name="Zucker H."/>
            <person name="Briscoe A.D."/>
            <person name="Burmester T."/>
            <person name="Clem R.J."/>
            <person name="Feyereisen R."/>
            <person name="Grimmelikhuijzen C.J.P."/>
            <person name="Hamodrakas S.J."/>
            <person name="Hansson B.S."/>
            <person name="Huguet E."/>
            <person name="Jermiin L.S."/>
            <person name="Lan Q."/>
            <person name="Lehman H.K."/>
            <person name="Lorenzen M."/>
            <person name="Merzendorfer H."/>
            <person name="Michalopoulos I."/>
            <person name="Morton D.B."/>
            <person name="Muthukrishnan S."/>
            <person name="Oakeshott J.G."/>
            <person name="Palmer W."/>
            <person name="Park Y."/>
            <person name="Passarelli A.L."/>
            <person name="Rozas J."/>
            <person name="Schwartz L.M."/>
            <person name="Smith W."/>
            <person name="Southgate A."/>
            <person name="Vilcinskas A."/>
            <person name="Vogt R."/>
            <person name="Wang P."/>
            <person name="Werren J."/>
            <person name="Yu X.Q."/>
            <person name="Zhou J.J."/>
            <person name="Brown S.J."/>
            <person name="Scherer S.E."/>
            <person name="Richards S."/>
            <person name="Blissard G.W."/>
        </authorList>
    </citation>
    <scope>NUCLEOTIDE SEQUENCE</scope>
</reference>
<gene>
    <name evidence="11" type="ORF">O3G_MSEX013140</name>
</gene>
<dbReference type="InterPro" id="IPR008162">
    <property type="entry name" value="Pyrophosphatase"/>
</dbReference>
<comment type="similarity">
    <text evidence="3">Belongs to the PPase family.</text>
</comment>
<dbReference type="Pfam" id="PF00719">
    <property type="entry name" value="Pyrophosphatase"/>
    <property type="match status" value="1"/>
</dbReference>
<keyword evidence="5" id="KW-0963">Cytoplasm</keyword>
<dbReference type="FunFam" id="3.90.80.10:FF:000004">
    <property type="entry name" value="Inorganic pyrophosphatase"/>
    <property type="match status" value="1"/>
</dbReference>
<reference evidence="11" key="2">
    <citation type="submission" date="2020-12" db="EMBL/GenBank/DDBJ databases">
        <authorList>
            <person name="Kanost M."/>
        </authorList>
    </citation>
    <scope>NUCLEOTIDE SEQUENCE</scope>
</reference>
<dbReference type="CDD" id="cd00412">
    <property type="entry name" value="pyrophosphatase"/>
    <property type="match status" value="1"/>
</dbReference>
<evidence type="ECO:0000256" key="8">
    <source>
        <dbReference type="ARBA" id="ARBA00022842"/>
    </source>
</evidence>
<evidence type="ECO:0000256" key="2">
    <source>
        <dbReference type="ARBA" id="ARBA00004496"/>
    </source>
</evidence>
<proteinExistence type="inferred from homology"/>
<organism evidence="11 12">
    <name type="scientific">Manduca sexta</name>
    <name type="common">Tobacco hawkmoth</name>
    <name type="synonym">Tobacco hornworm</name>
    <dbReference type="NCBI Taxonomy" id="7130"/>
    <lineage>
        <taxon>Eukaryota</taxon>
        <taxon>Metazoa</taxon>
        <taxon>Ecdysozoa</taxon>
        <taxon>Arthropoda</taxon>
        <taxon>Hexapoda</taxon>
        <taxon>Insecta</taxon>
        <taxon>Pterygota</taxon>
        <taxon>Neoptera</taxon>
        <taxon>Endopterygota</taxon>
        <taxon>Lepidoptera</taxon>
        <taxon>Glossata</taxon>
        <taxon>Ditrysia</taxon>
        <taxon>Bombycoidea</taxon>
        <taxon>Sphingidae</taxon>
        <taxon>Sphinginae</taxon>
        <taxon>Sphingini</taxon>
        <taxon>Manduca</taxon>
    </lineage>
</organism>
<evidence type="ECO:0000313" key="11">
    <source>
        <dbReference type="EMBL" id="KAG6462243.1"/>
    </source>
</evidence>
<evidence type="ECO:0000256" key="10">
    <source>
        <dbReference type="ARBA" id="ARBA00040300"/>
    </source>
</evidence>
<dbReference type="EC" id="3.6.1.1" evidence="4"/>
<dbReference type="GO" id="GO:0005737">
    <property type="term" value="C:cytoplasm"/>
    <property type="evidence" value="ECO:0007669"/>
    <property type="project" value="UniProtKB-SubCell"/>
</dbReference>